<evidence type="ECO:0000313" key="1">
    <source>
        <dbReference type="EMBL" id="CAK9024688.1"/>
    </source>
</evidence>
<sequence length="639" mass="72522">MDAEYDTLGELMSKGEFQGFGEKFVTDATQKMNKAKKFEKKDSATSRASGERKATTYRAAIRTARGVVEDIGEKAASASRGLVALSKCNEHASERDGLKVIQRHHLTLPIPLTLLKKSEGVCYKGDLHVIRLRDWLQFIVEHNVQHMLTGLAKPDADREEAILVEFWRRFRLLHPDHEVWQLFDSSESFALERTFPLLLHGDEGRGKKKQAFLVCAYHSILGQGTSLANSSRKKRAYLAMRLNYLGNTHANRLLTCVMPKSSQDDVIFADLLTFMTADILEVMNQGIRHPASGQCYRAVCLSVCGDWQFLAKAGGLCRTYANTEKRPRGLNSSPKGICHLCQAGQVHCPFEDFRTDRDPAWKQTMYAQEPWERTPDLARLPHVPGRAPALFAFDFWHAYHLGTGKVYTATCLALISEKMTSRNIDGRFSELSAEYANFCQATRQSPFLKQISKDTVGWPDKSHYPNGMWHKGSVTTSLGQFIQYWLDHADLSSDPLLQLCREGIHHINDCIHQLYSRDVWLTSEQAMNISASGLSFLRCFMQLAEESYRQDKSLFIFMPKCHILHHIFVTMRDQAIDPNIPWALNPLTCAVQQDEDFVGKISRVSRRVGVPQVVTRVLQRSLQATFKHWTQVGYLFSAS</sequence>
<dbReference type="EMBL" id="CAXAMM010010990">
    <property type="protein sequence ID" value="CAK9024688.1"/>
    <property type="molecule type" value="Genomic_DNA"/>
</dbReference>
<evidence type="ECO:0000313" key="2">
    <source>
        <dbReference type="EMBL" id="CAK9024789.1"/>
    </source>
</evidence>
<organism evidence="2 3">
    <name type="scientific">Durusdinium trenchii</name>
    <dbReference type="NCBI Taxonomy" id="1381693"/>
    <lineage>
        <taxon>Eukaryota</taxon>
        <taxon>Sar</taxon>
        <taxon>Alveolata</taxon>
        <taxon>Dinophyceae</taxon>
        <taxon>Suessiales</taxon>
        <taxon>Symbiodiniaceae</taxon>
        <taxon>Durusdinium</taxon>
    </lineage>
</organism>
<name>A0ABP0KFM4_9DINO</name>
<dbReference type="Proteomes" id="UP001642464">
    <property type="component" value="Unassembled WGS sequence"/>
</dbReference>
<gene>
    <name evidence="1" type="ORF">SCF082_LOCUS16751</name>
    <name evidence="2" type="ORF">SCF082_LOCUS16789</name>
</gene>
<keyword evidence="3" id="KW-1185">Reference proteome</keyword>
<protein>
    <submittedName>
        <fullName evidence="2">Uncharacterized protein</fullName>
    </submittedName>
</protein>
<evidence type="ECO:0000313" key="3">
    <source>
        <dbReference type="Proteomes" id="UP001642464"/>
    </source>
</evidence>
<proteinExistence type="predicted"/>
<dbReference type="EMBL" id="CAXAMM010011002">
    <property type="protein sequence ID" value="CAK9024789.1"/>
    <property type="molecule type" value="Genomic_DNA"/>
</dbReference>
<accession>A0ABP0KFM4</accession>
<reference evidence="2 3" key="1">
    <citation type="submission" date="2024-02" db="EMBL/GenBank/DDBJ databases">
        <authorList>
            <person name="Chen Y."/>
            <person name="Shah S."/>
            <person name="Dougan E. K."/>
            <person name="Thang M."/>
            <person name="Chan C."/>
        </authorList>
    </citation>
    <scope>NUCLEOTIDE SEQUENCE [LARGE SCALE GENOMIC DNA]</scope>
</reference>
<comment type="caution">
    <text evidence="2">The sequence shown here is derived from an EMBL/GenBank/DDBJ whole genome shotgun (WGS) entry which is preliminary data.</text>
</comment>